<protein>
    <submittedName>
        <fullName evidence="2">F-box domain</fullName>
    </submittedName>
</protein>
<dbReference type="InterPro" id="IPR032675">
    <property type="entry name" value="LRR_dom_sf"/>
</dbReference>
<dbReference type="Gene3D" id="3.80.10.10">
    <property type="entry name" value="Ribonuclease Inhibitor"/>
    <property type="match status" value="1"/>
</dbReference>
<dbReference type="PANTHER" id="PTHR31900:SF34">
    <property type="entry name" value="EMB|CAB62440.1-RELATED"/>
    <property type="match status" value="1"/>
</dbReference>
<comment type="caution">
    <text evidence="2">The sequence shown here is derived from an EMBL/GenBank/DDBJ whole genome shotgun (WGS) entry which is preliminary data.</text>
</comment>
<dbReference type="PANTHER" id="PTHR31900">
    <property type="entry name" value="F-BOX/RNI SUPERFAMILY PROTEIN-RELATED"/>
    <property type="match status" value="1"/>
</dbReference>
<feature type="domain" description="F-box/LRR-repeat protein 15/At3g58940/PEG3-like LRR" evidence="1">
    <location>
        <begin position="63"/>
        <end position="179"/>
    </location>
</feature>
<reference evidence="2 3" key="1">
    <citation type="submission" date="2020-06" db="EMBL/GenBank/DDBJ databases">
        <title>Transcriptomic and genomic resources for Thalictrum thalictroides and T. hernandezii: Facilitating candidate gene discovery in an emerging model plant lineage.</title>
        <authorList>
            <person name="Arias T."/>
            <person name="Riano-Pachon D.M."/>
            <person name="Di Stilio V.S."/>
        </authorList>
    </citation>
    <scope>NUCLEOTIDE SEQUENCE [LARGE SCALE GENOMIC DNA]</scope>
    <source>
        <strain evidence="3">cv. WT478/WT964</strain>
        <tissue evidence="2">Leaves</tissue>
    </source>
</reference>
<dbReference type="InterPro" id="IPR055411">
    <property type="entry name" value="LRR_FXL15/At3g58940/PEG3-like"/>
</dbReference>
<dbReference type="AlphaFoldDB" id="A0A7J6VBZ0"/>
<dbReference type="InterPro" id="IPR050232">
    <property type="entry name" value="FBL13/AtMIF1-like"/>
</dbReference>
<evidence type="ECO:0000313" key="3">
    <source>
        <dbReference type="Proteomes" id="UP000554482"/>
    </source>
</evidence>
<organism evidence="2 3">
    <name type="scientific">Thalictrum thalictroides</name>
    <name type="common">Rue-anemone</name>
    <name type="synonym">Anemone thalictroides</name>
    <dbReference type="NCBI Taxonomy" id="46969"/>
    <lineage>
        <taxon>Eukaryota</taxon>
        <taxon>Viridiplantae</taxon>
        <taxon>Streptophyta</taxon>
        <taxon>Embryophyta</taxon>
        <taxon>Tracheophyta</taxon>
        <taxon>Spermatophyta</taxon>
        <taxon>Magnoliopsida</taxon>
        <taxon>Ranunculales</taxon>
        <taxon>Ranunculaceae</taxon>
        <taxon>Thalictroideae</taxon>
        <taxon>Thalictrum</taxon>
    </lineage>
</organism>
<evidence type="ECO:0000259" key="1">
    <source>
        <dbReference type="Pfam" id="PF24758"/>
    </source>
</evidence>
<name>A0A7J6VBZ0_THATH</name>
<dbReference type="OrthoDB" id="612216at2759"/>
<sequence>MMMTTNKTRSSLPDEILQQILSLLDTKYAAFCRKDGDKSITDMLSFRLLYHEEQCLEAESVCSWICNSVKHKVEELNIDVFMVRLIDELPKCLFNCESLKLLRFKFSFHFTLPSCSIYLPALKAIHLSSITFKDDNLSKLLVNCPILEALVLVEIEFDMLEKLTIFAPQLKHLTIHKCNDGDYSDPIVCKIEIFAPNLISFWCNDHMAREFSVETFSSPVIAEFDMRIEAIYIFESEKGVELPEEKNEEYALHAIKYLRHKNSNIIALVD</sequence>
<accession>A0A7J6VBZ0</accession>
<dbReference type="EMBL" id="JABWDY010034787">
    <property type="protein sequence ID" value="KAF5182403.1"/>
    <property type="molecule type" value="Genomic_DNA"/>
</dbReference>
<proteinExistence type="predicted"/>
<gene>
    <name evidence="2" type="ORF">FRX31_028010</name>
</gene>
<keyword evidence="3" id="KW-1185">Reference proteome</keyword>
<dbReference type="Pfam" id="PF24758">
    <property type="entry name" value="LRR_At5g56370"/>
    <property type="match status" value="1"/>
</dbReference>
<dbReference type="Proteomes" id="UP000554482">
    <property type="component" value="Unassembled WGS sequence"/>
</dbReference>
<evidence type="ECO:0000313" key="2">
    <source>
        <dbReference type="EMBL" id="KAF5182403.1"/>
    </source>
</evidence>
<dbReference type="SUPFAM" id="SSF52047">
    <property type="entry name" value="RNI-like"/>
    <property type="match status" value="1"/>
</dbReference>